<sequence length="121" mass="13681">MAGSQSKLRRRTWTYLLAFTLAKNKYSSLNTFAFNQARELQHSFYFPTKLRIAITTLDTTFKAGDKIYGDARGLKPTEDRFLAIRHSLLALSLLYALVVQPSSFANTALLANSQRLHLPKA</sequence>
<reference evidence="1" key="1">
    <citation type="submission" date="2020-11" db="EMBL/GenBank/DDBJ databases">
        <authorList>
            <consortium name="DOE Joint Genome Institute"/>
            <person name="Ahrendt S."/>
            <person name="Riley R."/>
            <person name="Andreopoulos W."/>
            <person name="Labutti K."/>
            <person name="Pangilinan J."/>
            <person name="Ruiz-Duenas F.J."/>
            <person name="Barrasa J.M."/>
            <person name="Sanchez-Garcia M."/>
            <person name="Camarero S."/>
            <person name="Miyauchi S."/>
            <person name="Serrano A."/>
            <person name="Linde D."/>
            <person name="Babiker R."/>
            <person name="Drula E."/>
            <person name="Ayuso-Fernandez I."/>
            <person name="Pacheco R."/>
            <person name="Padilla G."/>
            <person name="Ferreira P."/>
            <person name="Barriuso J."/>
            <person name="Kellner H."/>
            <person name="Castanera R."/>
            <person name="Alfaro M."/>
            <person name="Ramirez L."/>
            <person name="Pisabarro A.G."/>
            <person name="Kuo A."/>
            <person name="Tritt A."/>
            <person name="Lipzen A."/>
            <person name="He G."/>
            <person name="Yan M."/>
            <person name="Ng V."/>
            <person name="Cullen D."/>
            <person name="Martin F."/>
            <person name="Rosso M.-N."/>
            <person name="Henrissat B."/>
            <person name="Hibbett D."/>
            <person name="Martinez A.T."/>
            <person name="Grigoriev I.V."/>
        </authorList>
    </citation>
    <scope>NUCLEOTIDE SEQUENCE</scope>
    <source>
        <strain evidence="1">CBS 506.95</strain>
    </source>
</reference>
<accession>A0A9P6EH37</accession>
<dbReference type="EMBL" id="MU157845">
    <property type="protein sequence ID" value="KAF9529508.1"/>
    <property type="molecule type" value="Genomic_DNA"/>
</dbReference>
<organism evidence="1 2">
    <name type="scientific">Crepidotus variabilis</name>
    <dbReference type="NCBI Taxonomy" id="179855"/>
    <lineage>
        <taxon>Eukaryota</taxon>
        <taxon>Fungi</taxon>
        <taxon>Dikarya</taxon>
        <taxon>Basidiomycota</taxon>
        <taxon>Agaricomycotina</taxon>
        <taxon>Agaricomycetes</taxon>
        <taxon>Agaricomycetidae</taxon>
        <taxon>Agaricales</taxon>
        <taxon>Agaricineae</taxon>
        <taxon>Crepidotaceae</taxon>
        <taxon>Crepidotus</taxon>
    </lineage>
</organism>
<evidence type="ECO:0000313" key="1">
    <source>
        <dbReference type="EMBL" id="KAF9529508.1"/>
    </source>
</evidence>
<keyword evidence="2" id="KW-1185">Reference proteome</keyword>
<name>A0A9P6EH37_9AGAR</name>
<dbReference type="Proteomes" id="UP000807306">
    <property type="component" value="Unassembled WGS sequence"/>
</dbReference>
<comment type="caution">
    <text evidence="1">The sequence shown here is derived from an EMBL/GenBank/DDBJ whole genome shotgun (WGS) entry which is preliminary data.</text>
</comment>
<protein>
    <submittedName>
        <fullName evidence="1">Uncharacterized protein</fullName>
    </submittedName>
</protein>
<proteinExistence type="predicted"/>
<gene>
    <name evidence="1" type="ORF">CPB83DRAFT_834934</name>
</gene>
<dbReference type="AlphaFoldDB" id="A0A9P6EH37"/>
<evidence type="ECO:0000313" key="2">
    <source>
        <dbReference type="Proteomes" id="UP000807306"/>
    </source>
</evidence>